<sequence length="1069" mass="116074">MKAFLSRLHIGGSAKDKDRDPPPPIQKEKFPPLRQWPPPEQQRSPPSATTTTTYTAFKPLPEIIPSQLSSQFTTRPLPPIDEPVSSLSPKLPDPPSTSLSSDFPLPEFSRTFTSPAPDIEPPPQISRKGTNTSVNSNTTVSDAQKKVAFIQPTPTTPISPDSATPSADPTSSASATPPAPVKTTLTRFQATHAKEPRGSVATATTSTAASSSKTDIATRIGPKAASVRAASPYLQKAPDTGSLHSIRSPTPYSHMSSQTTGSRILAAQSWSEVTEEDLVSNIGSRERTRQEVLFEIISSEERYLHELIKMKETFIDPLLHPYSTNIRSATASPVPNVEYDFYRSDSPVESLECLPPIAARFMSPLPTSTSGASTKTASRQKEAPLIEAESIESEEEVEDQVGRGYPGRDASKHNHPQSPYRLTIRPLNKPVNAGAVPFPSKSHPSLPPTGKQNQLSSSTTSLGRQSTVVEKDKDRDRKYSQGPAEVPQKPGVLRKLKKSQTTPDSVLGSALPPHHLPEDFRICLEVIDGGVFDGHKKLSEALKKRYDDQFPLVRSLADVFVIHHLQSDIFRGYATYVLHLERALEQVDAALSNTSNKKPSKQDAGEWQRVCSVLQKLENVACDKGETGLAITLSKPFQRLLKYPLLFQNLLFHTDPSTFEYETTLQMVAEIEAIVRSIEDEKIQKEERDKTRDVFARIEGLDKVKQLALPKPSRVLVEERPYLPGPSTSQGNGNGSSSKPLSPPPVINGKGVKGKSSLKRLSDVLTSGSHGIGGKKELWHVVFNDVVLLCQRVGSTSLPLVASTNSRTNSLPELQGKAKYATTGRRNSHAKPRNLYKFIKIETWAIGDVVQPKEGVVAMDEVARSRAQALSSQPRIVPLPDDDEDNDDDDSDDSDKKSKMSFSYWGADKMTVVQRPILKTRMGANPRRGLAMASYQRVSSANAKFGTRLVSDSHSSVARPGSRRAMTASPAVRRPPPSSDEGPSYARSTATKPAWDQGTRTTTTGQSTAVSASLKSRTRNTSQTSAATRTTANASANAKGGLASPAPSTDSGVGLYGQIIANGPELSQT</sequence>
<dbReference type="SUPFAM" id="SSF48065">
    <property type="entry name" value="DBL homology domain (DH-domain)"/>
    <property type="match status" value="1"/>
</dbReference>
<evidence type="ECO:0000256" key="2">
    <source>
        <dbReference type="ARBA" id="ARBA00022490"/>
    </source>
</evidence>
<feature type="compositionally biased region" description="Low complexity" evidence="3">
    <location>
        <begin position="83"/>
        <end position="106"/>
    </location>
</feature>
<dbReference type="AlphaFoldDB" id="A0A2A9NQX3"/>
<feature type="region of interest" description="Disordered" evidence="3">
    <location>
        <begin position="1"/>
        <end position="243"/>
    </location>
</feature>
<accession>A0A2A9NQX3</accession>
<feature type="compositionally biased region" description="Low complexity" evidence="3">
    <location>
        <begin position="1019"/>
        <end position="1038"/>
    </location>
</feature>
<dbReference type="PROSITE" id="PS50010">
    <property type="entry name" value="DH_2"/>
    <property type="match status" value="1"/>
</dbReference>
<feature type="compositionally biased region" description="Acidic residues" evidence="3">
    <location>
        <begin position="389"/>
        <end position="399"/>
    </location>
</feature>
<name>A0A2A9NQX3_9AGAR</name>
<dbReference type="Gene3D" id="1.20.900.10">
    <property type="entry name" value="Dbl homology (DH) domain"/>
    <property type="match status" value="2"/>
</dbReference>
<reference evidence="5 6" key="1">
    <citation type="submission" date="2014-02" db="EMBL/GenBank/DDBJ databases">
        <title>Transposable element dynamics among asymbiotic and ectomycorrhizal Amanita fungi.</title>
        <authorList>
            <consortium name="DOE Joint Genome Institute"/>
            <person name="Hess J."/>
            <person name="Skrede I."/>
            <person name="Wolfe B."/>
            <person name="LaButti K."/>
            <person name="Ohm R.A."/>
            <person name="Grigoriev I.V."/>
            <person name="Pringle A."/>
        </authorList>
    </citation>
    <scope>NUCLEOTIDE SEQUENCE [LARGE SCALE GENOMIC DNA]</scope>
    <source>
        <strain evidence="5 6">SKay4041</strain>
    </source>
</reference>
<evidence type="ECO:0000313" key="6">
    <source>
        <dbReference type="Proteomes" id="UP000242287"/>
    </source>
</evidence>
<evidence type="ECO:0000259" key="4">
    <source>
        <dbReference type="PROSITE" id="PS50010"/>
    </source>
</evidence>
<organism evidence="5 6">
    <name type="scientific">Amanita thiersii Skay4041</name>
    <dbReference type="NCBI Taxonomy" id="703135"/>
    <lineage>
        <taxon>Eukaryota</taxon>
        <taxon>Fungi</taxon>
        <taxon>Dikarya</taxon>
        <taxon>Basidiomycota</taxon>
        <taxon>Agaricomycotina</taxon>
        <taxon>Agaricomycetes</taxon>
        <taxon>Agaricomycetidae</taxon>
        <taxon>Agaricales</taxon>
        <taxon>Pluteineae</taxon>
        <taxon>Amanitaceae</taxon>
        <taxon>Amanita</taxon>
    </lineage>
</organism>
<feature type="compositionally biased region" description="Polar residues" evidence="3">
    <location>
        <begin position="450"/>
        <end position="468"/>
    </location>
</feature>
<feature type="compositionally biased region" description="Low complexity" evidence="3">
    <location>
        <begin position="152"/>
        <end position="176"/>
    </location>
</feature>
<feature type="region of interest" description="Disordered" evidence="3">
    <location>
        <begin position="364"/>
        <end position="511"/>
    </location>
</feature>
<feature type="domain" description="DH" evidence="4">
    <location>
        <begin position="288"/>
        <end position="681"/>
    </location>
</feature>
<gene>
    <name evidence="5" type="ORF">AMATHDRAFT_47686</name>
</gene>
<dbReference type="STRING" id="703135.A0A2A9NQX3"/>
<evidence type="ECO:0000256" key="3">
    <source>
        <dbReference type="SAM" id="MobiDB-lite"/>
    </source>
</evidence>
<dbReference type="EMBL" id="KZ301999">
    <property type="protein sequence ID" value="PFH50657.1"/>
    <property type="molecule type" value="Genomic_DNA"/>
</dbReference>
<comment type="subcellular location">
    <subcellularLocation>
        <location evidence="1">Cytoplasm</location>
    </subcellularLocation>
</comment>
<feature type="compositionally biased region" description="Basic and acidic residues" evidence="3">
    <location>
        <begin position="469"/>
        <end position="479"/>
    </location>
</feature>
<feature type="region of interest" description="Disordered" evidence="3">
    <location>
        <begin position="720"/>
        <end position="754"/>
    </location>
</feature>
<dbReference type="OrthoDB" id="1716625at2759"/>
<proteinExistence type="predicted"/>
<dbReference type="GO" id="GO:0035025">
    <property type="term" value="P:positive regulation of Rho protein signal transduction"/>
    <property type="evidence" value="ECO:0007669"/>
    <property type="project" value="TreeGrafter"/>
</dbReference>
<keyword evidence="6" id="KW-1185">Reference proteome</keyword>
<dbReference type="InterPro" id="IPR000219">
    <property type="entry name" value="DH_dom"/>
</dbReference>
<feature type="compositionally biased region" description="Basic and acidic residues" evidence="3">
    <location>
        <begin position="14"/>
        <end position="31"/>
    </location>
</feature>
<dbReference type="PANTHER" id="PTHR46006:SF7">
    <property type="entry name" value="DH DOMAIN-CONTAINING PROTEIN"/>
    <property type="match status" value="1"/>
</dbReference>
<dbReference type="GO" id="GO:0005085">
    <property type="term" value="F:guanyl-nucleotide exchange factor activity"/>
    <property type="evidence" value="ECO:0007669"/>
    <property type="project" value="InterPro"/>
</dbReference>
<keyword evidence="2" id="KW-0963">Cytoplasm</keyword>
<feature type="compositionally biased region" description="Low complexity" evidence="3">
    <location>
        <begin position="367"/>
        <end position="378"/>
    </location>
</feature>
<dbReference type="InterPro" id="IPR035899">
    <property type="entry name" value="DBL_dom_sf"/>
</dbReference>
<dbReference type="Pfam" id="PF00621">
    <property type="entry name" value="RhoGEF"/>
    <property type="match status" value="1"/>
</dbReference>
<dbReference type="PANTHER" id="PTHR46006">
    <property type="entry name" value="RHO GUANINE NUCLEOTIDE EXCHANGE FACTOR AT 64C, ISOFORM A"/>
    <property type="match status" value="1"/>
</dbReference>
<feature type="compositionally biased region" description="Acidic residues" evidence="3">
    <location>
        <begin position="880"/>
        <end position="893"/>
    </location>
</feature>
<evidence type="ECO:0000313" key="5">
    <source>
        <dbReference type="EMBL" id="PFH50657.1"/>
    </source>
</evidence>
<dbReference type="Proteomes" id="UP000242287">
    <property type="component" value="Unassembled WGS sequence"/>
</dbReference>
<protein>
    <recommendedName>
        <fullName evidence="4">DH domain-containing protein</fullName>
    </recommendedName>
</protein>
<feature type="compositionally biased region" description="Low complexity" evidence="3">
    <location>
        <begin position="997"/>
        <end position="1008"/>
    </location>
</feature>
<dbReference type="InterPro" id="IPR051480">
    <property type="entry name" value="Endocytic_GEF_Adapter"/>
</dbReference>
<dbReference type="GO" id="GO:0005737">
    <property type="term" value="C:cytoplasm"/>
    <property type="evidence" value="ECO:0007669"/>
    <property type="project" value="UniProtKB-SubCell"/>
</dbReference>
<feature type="compositionally biased region" description="Low complexity" evidence="3">
    <location>
        <begin position="130"/>
        <end position="141"/>
    </location>
</feature>
<feature type="region of interest" description="Disordered" evidence="3">
    <location>
        <begin position="867"/>
        <end position="900"/>
    </location>
</feature>
<evidence type="ECO:0000256" key="1">
    <source>
        <dbReference type="ARBA" id="ARBA00004496"/>
    </source>
</evidence>
<feature type="compositionally biased region" description="Low complexity" evidence="3">
    <location>
        <begin position="725"/>
        <end position="738"/>
    </location>
</feature>
<feature type="region of interest" description="Disordered" evidence="3">
    <location>
        <begin position="949"/>
        <end position="1056"/>
    </location>
</feature>
<feature type="compositionally biased region" description="Low complexity" evidence="3">
    <location>
        <begin position="201"/>
        <end position="212"/>
    </location>
</feature>